<dbReference type="Proteomes" id="UP000298652">
    <property type="component" value="Chromosome 5"/>
</dbReference>
<feature type="region of interest" description="Disordered" evidence="1">
    <location>
        <begin position="96"/>
        <end position="139"/>
    </location>
</feature>
<proteinExistence type="predicted"/>
<organism evidence="2 3">
    <name type="scientific">Setaria viridis</name>
    <name type="common">Green bristlegrass</name>
    <name type="synonym">Setaria italica subsp. viridis</name>
    <dbReference type="NCBI Taxonomy" id="4556"/>
    <lineage>
        <taxon>Eukaryota</taxon>
        <taxon>Viridiplantae</taxon>
        <taxon>Streptophyta</taxon>
        <taxon>Embryophyta</taxon>
        <taxon>Tracheophyta</taxon>
        <taxon>Spermatophyta</taxon>
        <taxon>Magnoliopsida</taxon>
        <taxon>Liliopsida</taxon>
        <taxon>Poales</taxon>
        <taxon>Poaceae</taxon>
        <taxon>PACMAD clade</taxon>
        <taxon>Panicoideae</taxon>
        <taxon>Panicodae</taxon>
        <taxon>Paniceae</taxon>
        <taxon>Cenchrinae</taxon>
        <taxon>Setaria</taxon>
    </lineage>
</organism>
<evidence type="ECO:0000256" key="1">
    <source>
        <dbReference type="SAM" id="MobiDB-lite"/>
    </source>
</evidence>
<gene>
    <name evidence="2" type="ORF">SEVIR_5G180500v2</name>
</gene>
<evidence type="ECO:0000313" key="3">
    <source>
        <dbReference type="Proteomes" id="UP000298652"/>
    </source>
</evidence>
<dbReference type="Gramene" id="TKW14652">
    <property type="protein sequence ID" value="TKW14652"/>
    <property type="gene ID" value="SEVIR_5G180500v2"/>
</dbReference>
<accession>A0A4U6UGZ5</accession>
<name>A0A4U6UGZ5_SETVI</name>
<protein>
    <recommendedName>
        <fullName evidence="4">DUF4216 domain-containing protein</fullName>
    </recommendedName>
</protein>
<sequence>MDWYGVPKKIITLDFPGEKEVILFECDWYDVPATTKNKSRGSVVRMKPRTLFSMPELEKTKQQGHIDIDSLDIVDKLGKNDLQGVTRDANIIEKAIPMPEPNDEDLVDQHEDSDDTYINDGHVAPVNSLGQGQDDEFFT</sequence>
<keyword evidence="3" id="KW-1185">Reference proteome</keyword>
<evidence type="ECO:0000313" key="2">
    <source>
        <dbReference type="EMBL" id="TKW14652.1"/>
    </source>
</evidence>
<evidence type="ECO:0008006" key="4">
    <source>
        <dbReference type="Google" id="ProtNLM"/>
    </source>
</evidence>
<dbReference type="AlphaFoldDB" id="A0A4U6UGZ5"/>
<reference evidence="2" key="1">
    <citation type="submission" date="2019-03" db="EMBL/GenBank/DDBJ databases">
        <title>WGS assembly of Setaria viridis.</title>
        <authorList>
            <person name="Huang P."/>
            <person name="Jenkins J."/>
            <person name="Grimwood J."/>
            <person name="Barry K."/>
            <person name="Healey A."/>
            <person name="Mamidi S."/>
            <person name="Sreedasyam A."/>
            <person name="Shu S."/>
            <person name="Feldman M."/>
            <person name="Wu J."/>
            <person name="Yu Y."/>
            <person name="Chen C."/>
            <person name="Johnson J."/>
            <person name="Rokhsar D."/>
            <person name="Baxter I."/>
            <person name="Schmutz J."/>
            <person name="Brutnell T."/>
            <person name="Kellogg E."/>
        </authorList>
    </citation>
    <scope>NUCLEOTIDE SEQUENCE [LARGE SCALE GENOMIC DNA]</scope>
</reference>
<dbReference type="EMBL" id="CM016556">
    <property type="protein sequence ID" value="TKW14652.1"/>
    <property type="molecule type" value="Genomic_DNA"/>
</dbReference>
<feature type="compositionally biased region" description="Acidic residues" evidence="1">
    <location>
        <begin position="101"/>
        <end position="117"/>
    </location>
</feature>